<accession>A0A0B5X5Z9</accession>
<reference evidence="4 7" key="3">
    <citation type="submission" date="2019-01" db="EMBL/GenBank/DDBJ databases">
        <title>Draft genome sequence of Bacillus sp. DPC6431.</title>
        <authorList>
            <person name="Arbulu S."/>
            <person name="Murphy K."/>
            <person name="O'Sullivan O."/>
            <person name="Rea M.C."/>
            <person name="Hill C."/>
            <person name="Ross R.P."/>
        </authorList>
    </citation>
    <scope>NUCLEOTIDE SEQUENCE [LARGE SCALE GENOMIC DNA]</scope>
    <source>
        <strain evidence="4 7">DPC6431</strain>
    </source>
</reference>
<evidence type="ECO:0000313" key="2">
    <source>
        <dbReference type="EMBL" id="QKH25365.1"/>
    </source>
</evidence>
<dbReference type="EMBL" id="SCLP01000012">
    <property type="protein sequence ID" value="TFF44551.1"/>
    <property type="molecule type" value="Genomic_DNA"/>
</dbReference>
<evidence type="ECO:0000313" key="6">
    <source>
        <dbReference type="Proteomes" id="UP000286687"/>
    </source>
</evidence>
<evidence type="ECO:0000313" key="8">
    <source>
        <dbReference type="Proteomes" id="UP000501107"/>
    </source>
</evidence>
<keyword evidence="3" id="KW-0946">Virion</keyword>
<dbReference type="EMBL" id="CP053980">
    <property type="protein sequence ID" value="QKH25365.1"/>
    <property type="molecule type" value="Genomic_DNA"/>
</dbReference>
<evidence type="ECO:0000313" key="4">
    <source>
        <dbReference type="EMBL" id="TFF44551.1"/>
    </source>
</evidence>
<dbReference type="Proteomes" id="UP000297630">
    <property type="component" value="Unassembled WGS sequence"/>
</dbReference>
<dbReference type="KEGG" id="btw:BF38_1640"/>
<keyword evidence="3" id="KW-0167">Capsid protein</keyword>
<dbReference type="RefSeq" id="WP_000432505.1">
    <property type="nucleotide sequence ID" value="NZ_CP009335.1"/>
</dbReference>
<organism evidence="3 6">
    <name type="scientific">Bacillus thuringiensis</name>
    <dbReference type="NCBI Taxonomy" id="1428"/>
    <lineage>
        <taxon>Bacteria</taxon>
        <taxon>Bacillati</taxon>
        <taxon>Bacillota</taxon>
        <taxon>Bacilli</taxon>
        <taxon>Bacillales</taxon>
        <taxon>Bacillaceae</taxon>
        <taxon>Bacillus</taxon>
        <taxon>Bacillus cereus group</taxon>
    </lineage>
</organism>
<reference evidence="2 8" key="4">
    <citation type="submission" date="2020-05" db="EMBL/GenBank/DDBJ databases">
        <title>FDA dAtabase for Regulatory Grade micrObial Sequences (FDA-ARGOS): Supporting development and validation of Infectious Disease Dx tests.</title>
        <authorList>
            <person name="Nelson B."/>
            <person name="Plummer A."/>
            <person name="Tallon L."/>
            <person name="Sadzewicz L."/>
            <person name="Zhao X."/>
            <person name="Vavikolanu K."/>
            <person name="Mehta A."/>
            <person name="Aluvathingal J."/>
            <person name="Nadendla S."/>
            <person name="Myers T."/>
            <person name="Yan Y."/>
            <person name="Sichtig H."/>
        </authorList>
    </citation>
    <scope>NUCLEOTIDE SEQUENCE [LARGE SCALE GENOMIC DNA]</scope>
    <source>
        <strain evidence="2 8">FDAARGOS_795</strain>
    </source>
</reference>
<reference evidence="1 5" key="1">
    <citation type="journal article" date="2015" name="Genome Announc.">
        <title>Complete genome sequences for 35 biothreat assay-relevant bacillus species.</title>
        <authorList>
            <person name="Johnson S.L."/>
            <person name="Daligault H.E."/>
            <person name="Davenport K.W."/>
            <person name="Jaissle J."/>
            <person name="Frey K.G."/>
            <person name="Ladner J.T."/>
            <person name="Broomall S.M."/>
            <person name="Bishop-Lilly K.A."/>
            <person name="Bruce D.C."/>
            <person name="Gibbons H.S."/>
            <person name="Coyne S.R."/>
            <person name="Lo C.C."/>
            <person name="Meincke L."/>
            <person name="Munk A.C."/>
            <person name="Koroleva G.I."/>
            <person name="Rosenzweig C.N."/>
            <person name="Palacios G.F."/>
            <person name="Redden C.L."/>
            <person name="Minogue T.D."/>
            <person name="Chain P.S."/>
        </authorList>
    </citation>
    <scope>NUCLEOTIDE SEQUENCE [LARGE SCALE GENOMIC DNA]</scope>
    <source>
        <strain evidence="1 5">HD1011</strain>
    </source>
</reference>
<dbReference type="Proteomes" id="UP000031876">
    <property type="component" value="Chromosome"/>
</dbReference>
<reference evidence="3 6" key="2">
    <citation type="submission" date="2018-01" db="EMBL/GenBank/DDBJ databases">
        <title>Complete genome sequence of G25-42.</title>
        <authorList>
            <person name="Zheng Z."/>
            <person name="Sun M."/>
        </authorList>
    </citation>
    <scope>NUCLEOTIDE SEQUENCE [LARGE SCALE GENOMIC DNA]</scope>
    <source>
        <strain evidence="3 6">G25-42</strain>
    </source>
</reference>
<evidence type="ECO:0000313" key="1">
    <source>
        <dbReference type="EMBL" id="AJG77993.1"/>
    </source>
</evidence>
<dbReference type="EMBL" id="LDER01000380">
    <property type="protein sequence ID" value="RVU60504.1"/>
    <property type="molecule type" value="Genomic_DNA"/>
</dbReference>
<protein>
    <submittedName>
        <fullName evidence="1 3">Spore coat protein</fullName>
    </submittedName>
</protein>
<evidence type="ECO:0000313" key="3">
    <source>
        <dbReference type="EMBL" id="RVU60504.1"/>
    </source>
</evidence>
<dbReference type="Proteomes" id="UP000501107">
    <property type="component" value="Chromosome"/>
</dbReference>
<dbReference type="AlphaFoldDB" id="A0A0B5X5Z9"/>
<name>A0A0B5X5Z9_BACTU</name>
<evidence type="ECO:0000313" key="5">
    <source>
        <dbReference type="Proteomes" id="UP000031876"/>
    </source>
</evidence>
<gene>
    <name evidence="1" type="ORF">BF38_1640</name>
    <name evidence="3" type="ORF">BM74_31275</name>
    <name evidence="4" type="ORF">EQ803_22520</name>
    <name evidence="2" type="ORF">FOC89_15885</name>
</gene>
<proteinExistence type="predicted"/>
<dbReference type="EMBL" id="CP009335">
    <property type="protein sequence ID" value="AJG77993.1"/>
    <property type="molecule type" value="Genomic_DNA"/>
</dbReference>
<sequence length="149" mass="16797">MENVLCCDQIKCLVGETVKVNLRGPESRVGELVSLGKDYLTLQLPHGELVYYQLKHVKSLVKKVKESKCGDCYSSCFCSDEDTFLDILKDLKYKWVKINRGGPECVDGLLSEVHHGCITLVNCDEVIYVINSHIKSVSQVVKCKKNEDE</sequence>
<dbReference type="Proteomes" id="UP000286687">
    <property type="component" value="Unassembled WGS sequence"/>
</dbReference>
<evidence type="ECO:0000313" key="7">
    <source>
        <dbReference type="Proteomes" id="UP000297630"/>
    </source>
</evidence>